<dbReference type="AlphaFoldDB" id="I3ZJ78"/>
<evidence type="ECO:0000256" key="3">
    <source>
        <dbReference type="ARBA" id="ARBA00023163"/>
    </source>
</evidence>
<dbReference type="HOGENOM" id="CLU_060077_2_0_0"/>
<keyword evidence="3" id="KW-0804">Transcription</keyword>
<dbReference type="Gene3D" id="1.10.1660.10">
    <property type="match status" value="1"/>
</dbReference>
<name>I3ZJ78_TERRK</name>
<organism evidence="6 7">
    <name type="scientific">Terriglobus roseus (strain DSM 18391 / NRRL B-41598 / KBS 63)</name>
    <dbReference type="NCBI Taxonomy" id="926566"/>
    <lineage>
        <taxon>Bacteria</taxon>
        <taxon>Pseudomonadati</taxon>
        <taxon>Acidobacteriota</taxon>
        <taxon>Terriglobia</taxon>
        <taxon>Terriglobales</taxon>
        <taxon>Acidobacteriaceae</taxon>
        <taxon>Terriglobus</taxon>
    </lineage>
</organism>
<dbReference type="PROSITE" id="PS00552">
    <property type="entry name" value="HTH_MERR_1"/>
    <property type="match status" value="1"/>
</dbReference>
<dbReference type="PROSITE" id="PS50937">
    <property type="entry name" value="HTH_MERR_2"/>
    <property type="match status" value="1"/>
</dbReference>
<evidence type="ECO:0000313" key="6">
    <source>
        <dbReference type="EMBL" id="AFL89296.1"/>
    </source>
</evidence>
<dbReference type="eggNOG" id="COG0789">
    <property type="taxonomic scope" value="Bacteria"/>
</dbReference>
<dbReference type="InterPro" id="IPR047057">
    <property type="entry name" value="MerR_fam"/>
</dbReference>
<dbReference type="InterPro" id="IPR000551">
    <property type="entry name" value="MerR-type_HTH_dom"/>
</dbReference>
<gene>
    <name evidence="6" type="ordered locus">Terro_3064</name>
</gene>
<dbReference type="PANTHER" id="PTHR30204">
    <property type="entry name" value="REDOX-CYCLING DRUG-SENSING TRANSCRIPTIONAL ACTIVATOR SOXR"/>
    <property type="match status" value="1"/>
</dbReference>
<dbReference type="GO" id="GO:0003700">
    <property type="term" value="F:DNA-binding transcription factor activity"/>
    <property type="evidence" value="ECO:0007669"/>
    <property type="project" value="InterPro"/>
</dbReference>
<evidence type="ECO:0000256" key="4">
    <source>
        <dbReference type="SAM" id="Coils"/>
    </source>
</evidence>
<dbReference type="KEGG" id="trs:Terro_3064"/>
<dbReference type="PANTHER" id="PTHR30204:SF94">
    <property type="entry name" value="HEAVY METAL-DEPENDENT TRANSCRIPTIONAL REGULATOR HI_0293-RELATED"/>
    <property type="match status" value="1"/>
</dbReference>
<evidence type="ECO:0000256" key="2">
    <source>
        <dbReference type="ARBA" id="ARBA00023125"/>
    </source>
</evidence>
<keyword evidence="2" id="KW-0238">DNA-binding</keyword>
<dbReference type="InterPro" id="IPR009061">
    <property type="entry name" value="DNA-bd_dom_put_sf"/>
</dbReference>
<dbReference type="SMART" id="SM00422">
    <property type="entry name" value="HTH_MERR"/>
    <property type="match status" value="1"/>
</dbReference>
<evidence type="ECO:0000259" key="5">
    <source>
        <dbReference type="PROSITE" id="PS50937"/>
    </source>
</evidence>
<feature type="coiled-coil region" evidence="4">
    <location>
        <begin position="91"/>
        <end position="118"/>
    </location>
</feature>
<dbReference type="SUPFAM" id="SSF46955">
    <property type="entry name" value="Putative DNA-binding domain"/>
    <property type="match status" value="1"/>
</dbReference>
<feature type="domain" description="HTH merR-type" evidence="5">
    <location>
        <begin position="1"/>
        <end position="69"/>
    </location>
</feature>
<protein>
    <submittedName>
        <fullName evidence="6">Putative transcriptional regulator</fullName>
    </submittedName>
</protein>
<dbReference type="Pfam" id="PF13411">
    <property type="entry name" value="MerR_1"/>
    <property type="match status" value="1"/>
</dbReference>
<accession>I3ZJ78</accession>
<dbReference type="Proteomes" id="UP000006056">
    <property type="component" value="Chromosome"/>
</dbReference>
<keyword evidence="4" id="KW-0175">Coiled coil</keyword>
<evidence type="ECO:0000313" key="7">
    <source>
        <dbReference type="Proteomes" id="UP000006056"/>
    </source>
</evidence>
<evidence type="ECO:0000256" key="1">
    <source>
        <dbReference type="ARBA" id="ARBA00023015"/>
    </source>
</evidence>
<dbReference type="PRINTS" id="PR00040">
    <property type="entry name" value="HTHMERR"/>
</dbReference>
<dbReference type="OrthoDB" id="9791488at2"/>
<sequence>MQIGHVAESTGLSIDTIRFYEKQGLVPPAQRTAGGYRVYKDADVDRLRFISRAQCLGFSLQEIRELLLIEEGQPDGCSHVRSLIEAKVEQVKDKIAVLRRIERQLLKAQEQCAAALTNSCGACCPVLEQLAPRERKNLHEG</sequence>
<reference evidence="6 7" key="1">
    <citation type="submission" date="2012-06" db="EMBL/GenBank/DDBJ databases">
        <title>Complete genome of Terriglobus roseus DSM 18391.</title>
        <authorList>
            <consortium name="US DOE Joint Genome Institute (JGI-PGF)"/>
            <person name="Lucas S."/>
            <person name="Copeland A."/>
            <person name="Lapidus A."/>
            <person name="Glavina del Rio T."/>
            <person name="Dalin E."/>
            <person name="Tice H."/>
            <person name="Bruce D."/>
            <person name="Goodwin L."/>
            <person name="Pitluck S."/>
            <person name="Peters L."/>
            <person name="Mikhailova N."/>
            <person name="Munk A.C.C."/>
            <person name="Kyrpides N."/>
            <person name="Mavromatis K."/>
            <person name="Ivanova N."/>
            <person name="Brettin T."/>
            <person name="Detter J.C."/>
            <person name="Han C."/>
            <person name="Larimer F."/>
            <person name="Land M."/>
            <person name="Hauser L."/>
            <person name="Markowitz V."/>
            <person name="Cheng J.-F."/>
            <person name="Hugenholtz P."/>
            <person name="Woyke T."/>
            <person name="Wu D."/>
            <person name="Brambilla E."/>
            <person name="Klenk H.-P."/>
            <person name="Eisen J.A."/>
        </authorList>
    </citation>
    <scope>NUCLEOTIDE SEQUENCE [LARGE SCALE GENOMIC DNA]</scope>
    <source>
        <strain evidence="7">DSM 18391 / NRRL B-41598 / KBS 63</strain>
    </source>
</reference>
<keyword evidence="1" id="KW-0805">Transcription regulation</keyword>
<proteinExistence type="predicted"/>
<dbReference type="CDD" id="cd04770">
    <property type="entry name" value="HTH_HMRTR"/>
    <property type="match status" value="1"/>
</dbReference>
<dbReference type="EMBL" id="CP003379">
    <property type="protein sequence ID" value="AFL89296.1"/>
    <property type="molecule type" value="Genomic_DNA"/>
</dbReference>
<dbReference type="STRING" id="926566.Terro_3064"/>
<keyword evidence="7" id="KW-1185">Reference proteome</keyword>
<dbReference type="GO" id="GO:0003677">
    <property type="term" value="F:DNA binding"/>
    <property type="evidence" value="ECO:0007669"/>
    <property type="project" value="UniProtKB-KW"/>
</dbReference>
<dbReference type="RefSeq" id="WP_014786560.1">
    <property type="nucleotide sequence ID" value="NC_018014.1"/>
</dbReference>